<feature type="transmembrane region" description="Helical" evidence="1">
    <location>
        <begin position="286"/>
        <end position="307"/>
    </location>
</feature>
<evidence type="ECO:0000256" key="1">
    <source>
        <dbReference type="SAM" id="Phobius"/>
    </source>
</evidence>
<name>A0A5C5ZAM2_9BACT</name>
<dbReference type="EMBL" id="SJPJ01000001">
    <property type="protein sequence ID" value="TWT84225.1"/>
    <property type="molecule type" value="Genomic_DNA"/>
</dbReference>
<proteinExistence type="predicted"/>
<organism evidence="2 3">
    <name type="scientific">Novipirellula herctigrandis</name>
    <dbReference type="NCBI Taxonomy" id="2527986"/>
    <lineage>
        <taxon>Bacteria</taxon>
        <taxon>Pseudomonadati</taxon>
        <taxon>Planctomycetota</taxon>
        <taxon>Planctomycetia</taxon>
        <taxon>Pirellulales</taxon>
        <taxon>Pirellulaceae</taxon>
        <taxon>Novipirellula</taxon>
    </lineage>
</organism>
<accession>A0A5C5ZAM2</accession>
<dbReference type="RefSeq" id="WP_146401846.1">
    <property type="nucleotide sequence ID" value="NZ_SJPJ01000001.1"/>
</dbReference>
<keyword evidence="1" id="KW-0812">Transmembrane</keyword>
<keyword evidence="1" id="KW-0472">Membrane</keyword>
<sequence>MDHKDTAAEFDELEEILSEVFRESVRVESAVQEHLGDSTLSIADIGYSRTTRHSDGPSTTQHIRETILLSDDPELELPEFTLGPKPKTVMFSLLSKLAGANNIGFDNSPEFSEHYNLFGWAEKPVRLLFNKTLRDHLGTQSTWNVIGKGNALVVFRHNDVVVGAERERFKRDGLEIVSLFQQAEESLDAIGGVRRETTANDMAATADRMGGLVGSMLARQLNKLRITRSEMEQFANQLSPRDIPIGMKRQVLGETLVLVFVGLMFVVTGLVLGTVFLFVPGDWSPLIAYLILITQPLIGGLILFFTIRYRSRKKRTLENGTLIKANVVGIKATSTSVNDQKQFKIKAEYTDHGKVVRKTFNAYGGSVDHARKCESDGQPIRILIDPKDPEHVIGLDLLLVFDE</sequence>
<gene>
    <name evidence="2" type="ORF">CA13_57010</name>
</gene>
<dbReference type="Proteomes" id="UP000315010">
    <property type="component" value="Unassembled WGS sequence"/>
</dbReference>
<keyword evidence="1" id="KW-1133">Transmembrane helix</keyword>
<feature type="transmembrane region" description="Helical" evidence="1">
    <location>
        <begin position="256"/>
        <end position="280"/>
    </location>
</feature>
<dbReference type="AlphaFoldDB" id="A0A5C5ZAM2"/>
<comment type="caution">
    <text evidence="2">The sequence shown here is derived from an EMBL/GenBank/DDBJ whole genome shotgun (WGS) entry which is preliminary data.</text>
</comment>
<reference evidence="2 3" key="1">
    <citation type="submission" date="2019-02" db="EMBL/GenBank/DDBJ databases">
        <title>Deep-cultivation of Planctomycetes and their phenomic and genomic characterization uncovers novel biology.</title>
        <authorList>
            <person name="Wiegand S."/>
            <person name="Jogler M."/>
            <person name="Boedeker C."/>
            <person name="Pinto D."/>
            <person name="Vollmers J."/>
            <person name="Rivas-Marin E."/>
            <person name="Kohn T."/>
            <person name="Peeters S.H."/>
            <person name="Heuer A."/>
            <person name="Rast P."/>
            <person name="Oberbeckmann S."/>
            <person name="Bunk B."/>
            <person name="Jeske O."/>
            <person name="Meyerdierks A."/>
            <person name="Storesund J.E."/>
            <person name="Kallscheuer N."/>
            <person name="Luecker S."/>
            <person name="Lage O.M."/>
            <person name="Pohl T."/>
            <person name="Merkel B.J."/>
            <person name="Hornburger P."/>
            <person name="Mueller R.-W."/>
            <person name="Bruemmer F."/>
            <person name="Labrenz M."/>
            <person name="Spormann A.M."/>
            <person name="Op Den Camp H."/>
            <person name="Overmann J."/>
            <person name="Amann R."/>
            <person name="Jetten M.S.M."/>
            <person name="Mascher T."/>
            <person name="Medema M.H."/>
            <person name="Devos D.P."/>
            <person name="Kaster A.-K."/>
            <person name="Ovreas L."/>
            <person name="Rohde M."/>
            <person name="Galperin M.Y."/>
            <person name="Jogler C."/>
        </authorList>
    </citation>
    <scope>NUCLEOTIDE SEQUENCE [LARGE SCALE GENOMIC DNA]</scope>
    <source>
        <strain evidence="2 3">CA13</strain>
    </source>
</reference>
<protein>
    <submittedName>
        <fullName evidence="2">Uncharacterized protein</fullName>
    </submittedName>
</protein>
<evidence type="ECO:0000313" key="2">
    <source>
        <dbReference type="EMBL" id="TWT84225.1"/>
    </source>
</evidence>
<dbReference type="OrthoDB" id="271683at2"/>
<evidence type="ECO:0000313" key="3">
    <source>
        <dbReference type="Proteomes" id="UP000315010"/>
    </source>
</evidence>
<keyword evidence="3" id="KW-1185">Reference proteome</keyword>